<accession>A0ABS1DAV3</accession>
<evidence type="ECO:0000313" key="2">
    <source>
        <dbReference type="Proteomes" id="UP001296873"/>
    </source>
</evidence>
<comment type="caution">
    <text evidence="1">The sequence shown here is derived from an EMBL/GenBank/DDBJ whole genome shotgun (WGS) entry which is preliminary data.</text>
</comment>
<dbReference type="Proteomes" id="UP001296873">
    <property type="component" value="Unassembled WGS sequence"/>
</dbReference>
<name>A0ABS1DAV3_9PROT</name>
<protein>
    <submittedName>
        <fullName evidence="1">Uncharacterized protein</fullName>
    </submittedName>
</protein>
<sequence length="142" mass="15655">MLAAYLHNPLADQDIEGLDRKMACEIIRTLRRLPPEHARPPFRCHHAVRTTLPFAAEVAIADAAALAGRPGQYASAVMAFAHLIIDDQMDILSDRQPVYFVFDGTGDPALIAKIEAEIAEQKKAAVARRRAEAARQAEEARE</sequence>
<keyword evidence="2" id="KW-1185">Reference proteome</keyword>
<proteinExistence type="predicted"/>
<gene>
    <name evidence="1" type="ORF">CKO28_03150</name>
</gene>
<organism evidence="1 2">
    <name type="scientific">Rhodovibrio sodomensis</name>
    <dbReference type="NCBI Taxonomy" id="1088"/>
    <lineage>
        <taxon>Bacteria</taxon>
        <taxon>Pseudomonadati</taxon>
        <taxon>Pseudomonadota</taxon>
        <taxon>Alphaproteobacteria</taxon>
        <taxon>Rhodospirillales</taxon>
        <taxon>Rhodovibrionaceae</taxon>
        <taxon>Rhodovibrio</taxon>
    </lineage>
</organism>
<dbReference type="EMBL" id="NRRL01000003">
    <property type="protein sequence ID" value="MBK1667041.1"/>
    <property type="molecule type" value="Genomic_DNA"/>
</dbReference>
<evidence type="ECO:0000313" key="1">
    <source>
        <dbReference type="EMBL" id="MBK1667041.1"/>
    </source>
</evidence>
<reference evidence="1 2" key="1">
    <citation type="journal article" date="2020" name="Microorganisms">
        <title>Osmotic Adaptation and Compatible Solute Biosynthesis of Phototrophic Bacteria as Revealed from Genome Analyses.</title>
        <authorList>
            <person name="Imhoff J.F."/>
            <person name="Rahn T."/>
            <person name="Kunzel S."/>
            <person name="Keller A."/>
            <person name="Neulinger S.C."/>
        </authorList>
    </citation>
    <scope>NUCLEOTIDE SEQUENCE [LARGE SCALE GENOMIC DNA]</scope>
    <source>
        <strain evidence="1 2">DSM 9895</strain>
    </source>
</reference>